<dbReference type="Pfam" id="PF00361">
    <property type="entry name" value="Proton_antipo_M"/>
    <property type="match status" value="1"/>
</dbReference>
<evidence type="ECO:0000256" key="12">
    <source>
        <dbReference type="ARBA" id="ARBA00023075"/>
    </source>
</evidence>
<comment type="function">
    <text evidence="16">Core subunit of the mitochondrial membrane respiratory chain NADH dehydrogenase (Complex I) which catalyzes electron transfer from NADH through the respiratory chain, using ubiquinone as an electron acceptor. Essential for the catalytic activity and assembly of complex I.</text>
</comment>
<feature type="transmembrane region" description="Helical" evidence="16">
    <location>
        <begin position="30"/>
        <end position="48"/>
    </location>
</feature>
<dbReference type="InterPro" id="IPR001750">
    <property type="entry name" value="ND/Mrp_TM"/>
</dbReference>
<evidence type="ECO:0000256" key="4">
    <source>
        <dbReference type="ARBA" id="ARBA00022448"/>
    </source>
</evidence>
<evidence type="ECO:0000256" key="2">
    <source>
        <dbReference type="ARBA" id="ARBA00012944"/>
    </source>
</evidence>
<evidence type="ECO:0000256" key="5">
    <source>
        <dbReference type="ARBA" id="ARBA00022660"/>
    </source>
</evidence>
<keyword evidence="7" id="KW-0999">Mitochondrion inner membrane</keyword>
<dbReference type="InterPro" id="IPR003945">
    <property type="entry name" value="NU5C-like"/>
</dbReference>
<evidence type="ECO:0000259" key="17">
    <source>
        <dbReference type="Pfam" id="PF00361"/>
    </source>
</evidence>
<proteinExistence type="inferred from homology"/>
<keyword evidence="9" id="KW-0249">Electron transport</keyword>
<evidence type="ECO:0000256" key="11">
    <source>
        <dbReference type="ARBA" id="ARBA00023027"/>
    </source>
</evidence>
<dbReference type="PANTHER" id="PTHR42829:SF2">
    <property type="entry name" value="NADH-UBIQUINONE OXIDOREDUCTASE CHAIN 5"/>
    <property type="match status" value="1"/>
</dbReference>
<dbReference type="PRINTS" id="PR01434">
    <property type="entry name" value="NADHDHGNASE5"/>
</dbReference>
<dbReference type="GO" id="GO:0003954">
    <property type="term" value="F:NADH dehydrogenase activity"/>
    <property type="evidence" value="ECO:0007669"/>
    <property type="project" value="TreeGrafter"/>
</dbReference>
<evidence type="ECO:0000313" key="20">
    <source>
        <dbReference type="EMBL" id="UDD74675.1"/>
    </source>
</evidence>
<feature type="transmembrane region" description="Helical" evidence="16">
    <location>
        <begin position="395"/>
        <end position="416"/>
    </location>
</feature>
<evidence type="ECO:0000256" key="16">
    <source>
        <dbReference type="RuleBase" id="RU003404"/>
    </source>
</evidence>
<dbReference type="EMBL" id="MZ442339">
    <property type="protein sequence ID" value="UDD74675.1"/>
    <property type="molecule type" value="Genomic_DNA"/>
</dbReference>
<feature type="transmembrane region" description="Helical" evidence="16">
    <location>
        <begin position="106"/>
        <end position="123"/>
    </location>
</feature>
<keyword evidence="10 16" id="KW-1133">Transmembrane helix</keyword>
<feature type="transmembrane region" description="Helical" evidence="16">
    <location>
        <begin position="6"/>
        <end position="23"/>
    </location>
</feature>
<dbReference type="PANTHER" id="PTHR42829">
    <property type="entry name" value="NADH-UBIQUINONE OXIDOREDUCTASE CHAIN 5"/>
    <property type="match status" value="1"/>
</dbReference>
<feature type="domain" description="NADH dehydrogenase subunit 5 C-terminal" evidence="19">
    <location>
        <begin position="414"/>
        <end position="589"/>
    </location>
</feature>
<dbReference type="AlphaFoldDB" id="A0A8K1K6E2"/>
<comment type="subcellular location">
    <subcellularLocation>
        <location evidence="1">Mitochondrion inner membrane</location>
        <topology evidence="1">Multi-pass membrane protein</topology>
    </subcellularLocation>
</comment>
<evidence type="ECO:0000259" key="19">
    <source>
        <dbReference type="Pfam" id="PF06455"/>
    </source>
</evidence>
<feature type="domain" description="NADH:quinone oxidoreductase/Mrp antiporter transmembrane" evidence="17">
    <location>
        <begin position="125"/>
        <end position="411"/>
    </location>
</feature>
<dbReference type="GO" id="GO:0005743">
    <property type="term" value="C:mitochondrial inner membrane"/>
    <property type="evidence" value="ECO:0007669"/>
    <property type="project" value="UniProtKB-SubCell"/>
</dbReference>
<feature type="transmembrane region" description="Helical" evidence="16">
    <location>
        <begin position="481"/>
        <end position="505"/>
    </location>
</feature>
<keyword evidence="11 16" id="KW-0520">NAD</keyword>
<feature type="transmembrane region" description="Helical" evidence="16">
    <location>
        <begin position="517"/>
        <end position="540"/>
    </location>
</feature>
<feature type="transmembrane region" description="Helical" evidence="16">
    <location>
        <begin position="171"/>
        <end position="189"/>
    </location>
</feature>
<geneLocation type="mitochondrion" evidence="20"/>
<organism evidence="20">
    <name type="scientific">Histampica haimaensis</name>
    <dbReference type="NCBI Taxonomy" id="2839059"/>
    <lineage>
        <taxon>Eukaryota</taxon>
        <taxon>Metazoa</taxon>
        <taxon>Echinodermata</taxon>
        <taxon>Eleutherozoa</taxon>
        <taxon>Asterozoa</taxon>
        <taxon>Ophiuroidea</taxon>
        <taxon>Myophiuroidea</taxon>
        <taxon>Metophiurida</taxon>
        <taxon>Ophintegrida</taxon>
        <taxon>Amphilepidida</taxon>
        <taxon>Ophiurina</taxon>
        <taxon>Gnathophiurina</taxon>
        <taxon>Ophiactoidea</taxon>
        <taxon>Ophiactidae</taxon>
        <taxon>Histampica</taxon>
    </lineage>
</organism>
<protein>
    <recommendedName>
        <fullName evidence="3 16">NADH-ubiquinone oxidoreductase chain 5</fullName>
        <ecNumber evidence="2 16">7.1.1.2</ecNumber>
    </recommendedName>
</protein>
<evidence type="ECO:0000256" key="9">
    <source>
        <dbReference type="ARBA" id="ARBA00022982"/>
    </source>
</evidence>
<feature type="transmembrane region" description="Helical" evidence="16">
    <location>
        <begin position="201"/>
        <end position="226"/>
    </location>
</feature>
<feature type="transmembrane region" description="Helical" evidence="16">
    <location>
        <begin position="578"/>
        <end position="597"/>
    </location>
</feature>
<evidence type="ECO:0000256" key="15">
    <source>
        <dbReference type="ARBA" id="ARBA00049551"/>
    </source>
</evidence>
<evidence type="ECO:0000256" key="6">
    <source>
        <dbReference type="ARBA" id="ARBA00022692"/>
    </source>
</evidence>
<comment type="catalytic activity">
    <reaction evidence="15 16">
        <text>a ubiquinone + NADH + 5 H(+)(in) = a ubiquinol + NAD(+) + 4 H(+)(out)</text>
        <dbReference type="Rhea" id="RHEA:29091"/>
        <dbReference type="Rhea" id="RHEA-COMP:9565"/>
        <dbReference type="Rhea" id="RHEA-COMP:9566"/>
        <dbReference type="ChEBI" id="CHEBI:15378"/>
        <dbReference type="ChEBI" id="CHEBI:16389"/>
        <dbReference type="ChEBI" id="CHEBI:17976"/>
        <dbReference type="ChEBI" id="CHEBI:57540"/>
        <dbReference type="ChEBI" id="CHEBI:57945"/>
        <dbReference type="EC" id="7.1.1.2"/>
    </reaction>
</comment>
<keyword evidence="12 16" id="KW-0830">Ubiquinone</keyword>
<evidence type="ECO:0000256" key="1">
    <source>
        <dbReference type="ARBA" id="ARBA00004448"/>
    </source>
</evidence>
<feature type="transmembrane region" description="Helical" evidence="16">
    <location>
        <begin position="360"/>
        <end position="383"/>
    </location>
</feature>
<dbReference type="GO" id="GO:0008137">
    <property type="term" value="F:NADH dehydrogenase (ubiquinone) activity"/>
    <property type="evidence" value="ECO:0007669"/>
    <property type="project" value="UniProtKB-EC"/>
</dbReference>
<feature type="transmembrane region" description="Helical" evidence="16">
    <location>
        <begin position="293"/>
        <end position="311"/>
    </location>
</feature>
<dbReference type="InterPro" id="IPR010934">
    <property type="entry name" value="NADH_DH_su5_C"/>
</dbReference>
<feature type="transmembrane region" description="Helical" evidence="16">
    <location>
        <begin position="129"/>
        <end position="150"/>
    </location>
</feature>
<evidence type="ECO:0000256" key="8">
    <source>
        <dbReference type="ARBA" id="ARBA00022967"/>
    </source>
</evidence>
<evidence type="ECO:0000256" key="3">
    <source>
        <dbReference type="ARBA" id="ARBA00021096"/>
    </source>
</evidence>
<keyword evidence="8" id="KW-1278">Translocase</keyword>
<keyword evidence="14 16" id="KW-0472">Membrane</keyword>
<keyword evidence="13 16" id="KW-0496">Mitochondrion</keyword>
<evidence type="ECO:0000259" key="18">
    <source>
        <dbReference type="Pfam" id="PF00662"/>
    </source>
</evidence>
<dbReference type="GO" id="GO:0015990">
    <property type="term" value="P:electron transport coupled proton transport"/>
    <property type="evidence" value="ECO:0007669"/>
    <property type="project" value="TreeGrafter"/>
</dbReference>
<dbReference type="Pfam" id="PF06455">
    <property type="entry name" value="NADH5_C"/>
    <property type="match status" value="1"/>
</dbReference>
<name>A0A8K1K6E2_9ECHI</name>
<feature type="transmembrane region" description="Helical" evidence="16">
    <location>
        <begin position="264"/>
        <end position="286"/>
    </location>
</feature>
<feature type="transmembrane region" description="Helical" evidence="16">
    <location>
        <begin position="68"/>
        <end position="94"/>
    </location>
</feature>
<feature type="transmembrane region" description="Helical" evidence="16">
    <location>
        <begin position="317"/>
        <end position="339"/>
    </location>
</feature>
<evidence type="ECO:0000256" key="10">
    <source>
        <dbReference type="ARBA" id="ARBA00022989"/>
    </source>
</evidence>
<keyword evidence="6 16" id="KW-0812">Transmembrane</keyword>
<feature type="transmembrane region" description="Helical" evidence="16">
    <location>
        <begin position="546"/>
        <end position="566"/>
    </location>
</feature>
<feature type="transmembrane region" description="Helical" evidence="16">
    <location>
        <begin position="238"/>
        <end position="258"/>
    </location>
</feature>
<dbReference type="EC" id="7.1.1.2" evidence="2 16"/>
<dbReference type="InterPro" id="IPR001516">
    <property type="entry name" value="Proton_antipo_N"/>
</dbReference>
<dbReference type="Pfam" id="PF00662">
    <property type="entry name" value="Proton_antipo_N"/>
    <property type="match status" value="1"/>
</dbReference>
<evidence type="ECO:0000256" key="14">
    <source>
        <dbReference type="ARBA" id="ARBA00023136"/>
    </source>
</evidence>
<feature type="domain" description="NADH-Ubiquinone oxidoreductase (complex I) chain 5 N-terminal" evidence="18">
    <location>
        <begin position="59"/>
        <end position="108"/>
    </location>
</feature>
<evidence type="ECO:0000256" key="13">
    <source>
        <dbReference type="ARBA" id="ARBA00023128"/>
    </source>
</evidence>
<keyword evidence="5" id="KW-0679">Respiratory chain</keyword>
<dbReference type="GO" id="GO:0042773">
    <property type="term" value="P:ATP synthesis coupled electron transport"/>
    <property type="evidence" value="ECO:0007669"/>
    <property type="project" value="InterPro"/>
</dbReference>
<sequence>MLGYLIILFSYPLFLLSFSFFLGEKKFSNFVGGLASVGILGSSFWLLYGQPVWKISILWLNSGLQDYGASLVFDLYTIIFSGVALFVTWSIIEFSYYYMALDPNKSAFIFSLLLFLLFMLILLSANSLFLLFVGWEGVGILSFILIGWWHTRSDASSSALQAIIYNRVGDSGMVFFMAISIICFNSWDLSELLSLPSDLPMLWWGCLGLVIAAMGKSAQFFFHPWLPSAMEGPTPVSALLHSSTMVVAGVFLLIRVFPLLNSSIYISSLGVIGAVTSIFAASVAVVQFDIKKVVAYSTTSQLGLMVVAVGLGMPWLAMFHMCTHAFFKALLFLCSGSIIHSLNNEQDLRKMSGVSCHLPFTFFVLVVSSFALCGIPFLGGFYSKDLILEVSQFSITNSVSVILALISTFLTAIYSFRVVYYLTNYNICSNTIVPIAETNLNIVWPFLRLVGGAIITGWGLSVILFNIQPVIITIIQKSGPILVTGVGLIWALYNLSSFFVVRVLVFRVNQFFANNWFYSYLLHWSGFILLVIGGSLGGVLRTLDQGWTVMLGPGGVSASLSTISAILQSLMTGQISHYLTYIVVLGGLMASFSLIFFS</sequence>
<comment type="similarity">
    <text evidence="16">Belongs to the complex I subunit 5 family.</text>
</comment>
<evidence type="ECO:0000256" key="7">
    <source>
        <dbReference type="ARBA" id="ARBA00022792"/>
    </source>
</evidence>
<accession>A0A8K1K6E2</accession>
<feature type="transmembrane region" description="Helical" evidence="16">
    <location>
        <begin position="449"/>
        <end position="475"/>
    </location>
</feature>
<keyword evidence="4 16" id="KW-0813">Transport</keyword>
<reference evidence="20" key="1">
    <citation type="submission" date="2021-06" db="EMBL/GenBank/DDBJ databases">
        <authorList>
            <person name="Li Q."/>
        </authorList>
    </citation>
    <scope>NUCLEOTIDE SEQUENCE</scope>
</reference>
<gene>
    <name evidence="20" type="primary">ND5</name>
</gene>